<accession>R7QGY4</accession>
<dbReference type="KEGG" id="ccp:CHC_T00004973001"/>
<dbReference type="GeneID" id="17324513"/>
<dbReference type="EMBL" id="HG001808">
    <property type="protein sequence ID" value="CDF36983.1"/>
    <property type="molecule type" value="Genomic_DNA"/>
</dbReference>
<gene>
    <name evidence="1" type="ORF">CHC_T00004973001</name>
</gene>
<dbReference type="RefSeq" id="XP_005716802.1">
    <property type="nucleotide sequence ID" value="XM_005716745.1"/>
</dbReference>
<organism evidence="1 2">
    <name type="scientific">Chondrus crispus</name>
    <name type="common">Carrageen Irish moss</name>
    <name type="synonym">Polymorpha crispa</name>
    <dbReference type="NCBI Taxonomy" id="2769"/>
    <lineage>
        <taxon>Eukaryota</taxon>
        <taxon>Rhodophyta</taxon>
        <taxon>Florideophyceae</taxon>
        <taxon>Rhodymeniophycidae</taxon>
        <taxon>Gigartinales</taxon>
        <taxon>Gigartinaceae</taxon>
        <taxon>Chondrus</taxon>
    </lineage>
</organism>
<dbReference type="AlphaFoldDB" id="R7QGY4"/>
<evidence type="ECO:0000313" key="1">
    <source>
        <dbReference type="EMBL" id="CDF36983.1"/>
    </source>
</evidence>
<name>R7QGY4_CHOCR</name>
<dbReference type="Gramene" id="CDF36983">
    <property type="protein sequence ID" value="CDF36983"/>
    <property type="gene ID" value="CHC_T00004973001"/>
</dbReference>
<sequence>MRPHESFSHSWFVKTYSRPDYLNRTCRVDLGPAFYFQPAPSPEERHISEGICNNIFSSSVSGRHCDTMNI</sequence>
<evidence type="ECO:0000313" key="2">
    <source>
        <dbReference type="Proteomes" id="UP000012073"/>
    </source>
</evidence>
<proteinExistence type="predicted"/>
<dbReference type="Proteomes" id="UP000012073">
    <property type="component" value="Unassembled WGS sequence"/>
</dbReference>
<protein>
    <submittedName>
        <fullName evidence="1">Uncharacterized protein</fullName>
    </submittedName>
</protein>
<reference evidence="2" key="1">
    <citation type="journal article" date="2013" name="Proc. Natl. Acad. Sci. U.S.A.">
        <title>Genome structure and metabolic features in the red seaweed Chondrus crispus shed light on evolution of the Archaeplastida.</title>
        <authorList>
            <person name="Collen J."/>
            <person name="Porcel B."/>
            <person name="Carre W."/>
            <person name="Ball S.G."/>
            <person name="Chaparro C."/>
            <person name="Tonon T."/>
            <person name="Barbeyron T."/>
            <person name="Michel G."/>
            <person name="Noel B."/>
            <person name="Valentin K."/>
            <person name="Elias M."/>
            <person name="Artiguenave F."/>
            <person name="Arun A."/>
            <person name="Aury J.M."/>
            <person name="Barbosa-Neto J.F."/>
            <person name="Bothwell J.H."/>
            <person name="Bouget F.Y."/>
            <person name="Brillet L."/>
            <person name="Cabello-Hurtado F."/>
            <person name="Capella-Gutierrez S."/>
            <person name="Charrier B."/>
            <person name="Cladiere L."/>
            <person name="Cock J.M."/>
            <person name="Coelho S.M."/>
            <person name="Colleoni C."/>
            <person name="Czjzek M."/>
            <person name="Da Silva C."/>
            <person name="Delage L."/>
            <person name="Denoeud F."/>
            <person name="Deschamps P."/>
            <person name="Dittami S.M."/>
            <person name="Gabaldon T."/>
            <person name="Gachon C.M."/>
            <person name="Groisillier A."/>
            <person name="Herve C."/>
            <person name="Jabbari K."/>
            <person name="Katinka M."/>
            <person name="Kloareg B."/>
            <person name="Kowalczyk N."/>
            <person name="Labadie K."/>
            <person name="Leblanc C."/>
            <person name="Lopez P.J."/>
            <person name="McLachlan D.H."/>
            <person name="Meslet-Cladiere L."/>
            <person name="Moustafa A."/>
            <person name="Nehr Z."/>
            <person name="Nyvall Collen P."/>
            <person name="Panaud O."/>
            <person name="Partensky F."/>
            <person name="Poulain J."/>
            <person name="Rensing S.A."/>
            <person name="Rousvoal S."/>
            <person name="Samson G."/>
            <person name="Symeonidi A."/>
            <person name="Weissenbach J."/>
            <person name="Zambounis A."/>
            <person name="Wincker P."/>
            <person name="Boyen C."/>
        </authorList>
    </citation>
    <scope>NUCLEOTIDE SEQUENCE [LARGE SCALE GENOMIC DNA]</scope>
    <source>
        <strain evidence="2">cv. Stackhouse</strain>
    </source>
</reference>
<keyword evidence="2" id="KW-1185">Reference proteome</keyword>